<comment type="caution">
    <text evidence="2">The sequence shown here is derived from an EMBL/GenBank/DDBJ whole genome shotgun (WGS) entry which is preliminary data.</text>
</comment>
<evidence type="ECO:0000256" key="1">
    <source>
        <dbReference type="SAM" id="MobiDB-lite"/>
    </source>
</evidence>
<sequence>MADQTLTALYRSPEVANPVNPSAFGYHHGQYILNMQRAYAEYELQGPIPNNNVGWVPAVQAAAIAASDASIAAGNGALRESSPAKVQHMLSMTSHSTNSPNPPNAAVDMSSVNGGVCMISMGNMMCGAIHMQQPSMRRHQREKHPGALTNPTRGNASNDEQLVGMNRRPIGQYIDLFASECERLARNDARFGAGFAQHMPRMRKGVSLSTEFVEPEEEKPHTRHIPPVTTDAQHMLTTQQPTVATPSSRSRKRGPSPPRRDRDESPSPSSRATARKDQPTSNKRPRTDAGTTTRVTRSQRKGKA</sequence>
<organism evidence="2 3">
    <name type="scientific">Lepraria neglecta</name>
    <dbReference type="NCBI Taxonomy" id="209136"/>
    <lineage>
        <taxon>Eukaryota</taxon>
        <taxon>Fungi</taxon>
        <taxon>Dikarya</taxon>
        <taxon>Ascomycota</taxon>
        <taxon>Pezizomycotina</taxon>
        <taxon>Lecanoromycetes</taxon>
        <taxon>OSLEUM clade</taxon>
        <taxon>Lecanoromycetidae</taxon>
        <taxon>Lecanorales</taxon>
        <taxon>Lecanorineae</taxon>
        <taxon>Stereocaulaceae</taxon>
        <taxon>Lepraria</taxon>
    </lineage>
</organism>
<evidence type="ECO:0000313" key="2">
    <source>
        <dbReference type="EMBL" id="KAK3166936.1"/>
    </source>
</evidence>
<reference evidence="2" key="1">
    <citation type="submission" date="2022-11" db="EMBL/GenBank/DDBJ databases">
        <title>Chromosomal genome sequence assembly and mating type (MAT) locus characterization of the leprose asexual lichenized fungus Lepraria neglecta (Nyl.) Erichsen.</title>
        <authorList>
            <person name="Allen J.L."/>
            <person name="Pfeffer B."/>
        </authorList>
    </citation>
    <scope>NUCLEOTIDE SEQUENCE</scope>
    <source>
        <strain evidence="2">Allen 5258</strain>
    </source>
</reference>
<feature type="region of interest" description="Disordered" evidence="1">
    <location>
        <begin position="209"/>
        <end position="304"/>
    </location>
</feature>
<dbReference type="EMBL" id="JASNWA010000011">
    <property type="protein sequence ID" value="KAK3166936.1"/>
    <property type="molecule type" value="Genomic_DNA"/>
</dbReference>
<dbReference type="Proteomes" id="UP001276659">
    <property type="component" value="Unassembled WGS sequence"/>
</dbReference>
<keyword evidence="3" id="KW-1185">Reference proteome</keyword>
<name>A0AAD9YVT6_9LECA</name>
<accession>A0AAD9YVT6</accession>
<evidence type="ECO:0000313" key="3">
    <source>
        <dbReference type="Proteomes" id="UP001276659"/>
    </source>
</evidence>
<dbReference type="AlphaFoldDB" id="A0AAD9YVT6"/>
<gene>
    <name evidence="2" type="ORF">OEA41_010061</name>
</gene>
<feature type="compositionally biased region" description="Polar residues" evidence="1">
    <location>
        <begin position="230"/>
        <end position="245"/>
    </location>
</feature>
<protein>
    <submittedName>
        <fullName evidence="2">Uncharacterized protein</fullName>
    </submittedName>
</protein>
<proteinExistence type="predicted"/>